<evidence type="ECO:0000313" key="1">
    <source>
        <dbReference type="EMBL" id="UYV70360.1"/>
    </source>
</evidence>
<reference evidence="1 2" key="1">
    <citation type="submission" date="2022-01" db="EMBL/GenBank/DDBJ databases">
        <title>A chromosomal length assembly of Cordylochernes scorpioides.</title>
        <authorList>
            <person name="Zeh D."/>
            <person name="Zeh J."/>
        </authorList>
    </citation>
    <scope>NUCLEOTIDE SEQUENCE [LARGE SCALE GENOMIC DNA]</scope>
    <source>
        <strain evidence="1">IN4F17</strain>
        <tissue evidence="1">Whole Body</tissue>
    </source>
</reference>
<keyword evidence="2" id="KW-1185">Reference proteome</keyword>
<dbReference type="PANTHER" id="PTHR23022">
    <property type="entry name" value="TRANSPOSABLE ELEMENT-RELATED"/>
    <property type="match status" value="1"/>
</dbReference>
<dbReference type="Proteomes" id="UP001235939">
    <property type="component" value="Chromosome 07"/>
</dbReference>
<dbReference type="InterPro" id="IPR052338">
    <property type="entry name" value="Transposase_5"/>
</dbReference>
<name>A0ABY6KND4_9ARAC</name>
<proteinExistence type="predicted"/>
<gene>
    <name evidence="1" type="ORF">LAZ67_7002668</name>
</gene>
<accession>A0ABY6KND4</accession>
<dbReference type="InterPro" id="IPR036397">
    <property type="entry name" value="RNaseH_sf"/>
</dbReference>
<protein>
    <submittedName>
        <fullName evidence="1">Uncharacterized protein</fullName>
    </submittedName>
</protein>
<dbReference type="Gene3D" id="3.30.420.10">
    <property type="entry name" value="Ribonuclease H-like superfamily/Ribonuclease H"/>
    <property type="match status" value="1"/>
</dbReference>
<evidence type="ECO:0000313" key="2">
    <source>
        <dbReference type="Proteomes" id="UP001235939"/>
    </source>
</evidence>
<sequence length="336" mass="37845">MNMLLLETKILNIEDQINISIEVQNTCILPYSPQSATISRMLTSHGINTYFKNNNSLATILRHPITRIQRPATVRSSGGSVYSVSCNDCSATYIGETEFETGRVIGLKEAGWSNRLICVEVMRLLGDVGKIRLQWCRKRSTWNCADWGCIFFSDESRFLLCPDDRRKRVWRRPGQRVDPGLTVEHHTGPQQGVMVWGAISFDSRTPLVVIPGTLTAQRTYDGEIYCIPEGQPTTSWMVTFSPYYLLPSQVTFLLMANYFNPEIFLSVLYPILNIEQVPLFCCSNLGMCSHSPLGAKAEKMADDAPRTKAEEDAQLEMALTLSKLTNPPQEDSDEED</sequence>
<organism evidence="1 2">
    <name type="scientific">Cordylochernes scorpioides</name>
    <dbReference type="NCBI Taxonomy" id="51811"/>
    <lineage>
        <taxon>Eukaryota</taxon>
        <taxon>Metazoa</taxon>
        <taxon>Ecdysozoa</taxon>
        <taxon>Arthropoda</taxon>
        <taxon>Chelicerata</taxon>
        <taxon>Arachnida</taxon>
        <taxon>Pseudoscorpiones</taxon>
        <taxon>Cheliferoidea</taxon>
        <taxon>Chernetidae</taxon>
        <taxon>Cordylochernes</taxon>
    </lineage>
</organism>
<dbReference type="PANTHER" id="PTHR23022:SF135">
    <property type="entry name" value="SI:DKEY-77F5.3"/>
    <property type="match status" value="1"/>
</dbReference>
<dbReference type="EMBL" id="CP092869">
    <property type="protein sequence ID" value="UYV70360.1"/>
    <property type="molecule type" value="Genomic_DNA"/>
</dbReference>